<feature type="compositionally biased region" description="Low complexity" evidence="1">
    <location>
        <begin position="76"/>
        <end position="101"/>
    </location>
</feature>
<sequence length="107" mass="11107">MDRRSLRSRRTEDFAPAAAAAPPTTQSAAAAAAAATQTRRGNAGIRTRASPSRNKVPPAEPPVADVGLRARRSSRPRSAAGQPVAAPRTTATRSTAKAPTPIKEVNE</sequence>
<feature type="non-terminal residue" evidence="2">
    <location>
        <position position="107"/>
    </location>
</feature>
<organism evidence="2 3">
    <name type="scientific">Drosophila navojoa</name>
    <name type="common">Fruit fly</name>
    <dbReference type="NCBI Taxonomy" id="7232"/>
    <lineage>
        <taxon>Eukaryota</taxon>
        <taxon>Metazoa</taxon>
        <taxon>Ecdysozoa</taxon>
        <taxon>Arthropoda</taxon>
        <taxon>Hexapoda</taxon>
        <taxon>Insecta</taxon>
        <taxon>Pterygota</taxon>
        <taxon>Neoptera</taxon>
        <taxon>Endopterygota</taxon>
        <taxon>Diptera</taxon>
        <taxon>Brachycera</taxon>
        <taxon>Muscomorpha</taxon>
        <taxon>Ephydroidea</taxon>
        <taxon>Drosophilidae</taxon>
        <taxon>Drosophila</taxon>
    </lineage>
</organism>
<feature type="compositionally biased region" description="Low complexity" evidence="1">
    <location>
        <begin position="15"/>
        <end position="38"/>
    </location>
</feature>
<dbReference type="AlphaFoldDB" id="A0A484AN21"/>
<evidence type="ECO:0000313" key="3">
    <source>
        <dbReference type="Proteomes" id="UP000295192"/>
    </source>
</evidence>
<proteinExistence type="predicted"/>
<keyword evidence="3" id="KW-1185">Reference proteome</keyword>
<accession>A0A484AN21</accession>
<gene>
    <name evidence="2" type="ORF">AWZ03_015225</name>
</gene>
<dbReference type="Proteomes" id="UP000295192">
    <property type="component" value="Unassembled WGS sequence"/>
</dbReference>
<dbReference type="STRING" id="7232.A0A484AN21"/>
<comment type="caution">
    <text evidence="2">The sequence shown here is derived from an EMBL/GenBank/DDBJ whole genome shotgun (WGS) entry which is preliminary data.</text>
</comment>
<reference evidence="2 3" key="1">
    <citation type="journal article" date="2019" name="J. Hered.">
        <title>An Improved Genome Assembly for Drosophila navojoa, the Basal Species in the mojavensis Cluster.</title>
        <authorList>
            <person name="Vanderlinde T."/>
            <person name="Dupim E.G."/>
            <person name="Nazario-Yepiz N.O."/>
            <person name="Carvalho A.B."/>
        </authorList>
    </citation>
    <scope>NUCLEOTIDE SEQUENCE [LARGE SCALE GENOMIC DNA]</scope>
    <source>
        <strain evidence="2">Navoj_Jal97</strain>
        <tissue evidence="2">Whole organism</tissue>
    </source>
</reference>
<feature type="compositionally biased region" description="Basic and acidic residues" evidence="1">
    <location>
        <begin position="1"/>
        <end position="13"/>
    </location>
</feature>
<evidence type="ECO:0000313" key="2">
    <source>
        <dbReference type="EMBL" id="TDG38353.1"/>
    </source>
</evidence>
<feature type="region of interest" description="Disordered" evidence="1">
    <location>
        <begin position="1"/>
        <end position="107"/>
    </location>
</feature>
<name>A0A484AN21_DRONA</name>
<protein>
    <submittedName>
        <fullName evidence="2">Uncharacterized protein</fullName>
    </submittedName>
</protein>
<evidence type="ECO:0000256" key="1">
    <source>
        <dbReference type="SAM" id="MobiDB-lite"/>
    </source>
</evidence>
<dbReference type="EMBL" id="LSRL02004571">
    <property type="protein sequence ID" value="TDG38353.1"/>
    <property type="molecule type" value="Genomic_DNA"/>
</dbReference>